<dbReference type="RefSeq" id="WP_394834221.1">
    <property type="nucleotide sequence ID" value="NZ_CP089929.1"/>
</dbReference>
<dbReference type="Proteomes" id="UP001374803">
    <property type="component" value="Chromosome"/>
</dbReference>
<evidence type="ECO:0000313" key="5">
    <source>
        <dbReference type="Proteomes" id="UP001374803"/>
    </source>
</evidence>
<keyword evidence="1 2" id="KW-0732">Signal</keyword>
<sequence>MIRILNGAALAALCLFSAPSTVRAEQPAQAGTRTEPTADLAAILDYVDDLYSSKSSHTSVAMHVVTEHATRDMKMETWSKGEERFLVRILAPEKEAGTSTLKNGTNVWNYFPKINQVTKVSASLMNAGWMGSHVTNGDIVKRNRMSQSYTYAKSFEGDREGQNVIELTLDPKPNAPVVWGKVVVIVRRSDRNPLQIRYYDEGKALAQTWSFSDIRKLGGRDVPTTIKVVPASKPREYTELHYTSMELNIALDDTLFSQRSLQK</sequence>
<dbReference type="EMBL" id="CP089983">
    <property type="protein sequence ID" value="WXB04577.1"/>
    <property type="molecule type" value="Genomic_DNA"/>
</dbReference>
<accession>A0ABZ2L1E9</accession>
<evidence type="ECO:0000259" key="3">
    <source>
        <dbReference type="Pfam" id="PF17131"/>
    </source>
</evidence>
<protein>
    <submittedName>
        <fullName evidence="4">Outer membrane lipoprotein-sorting protein</fullName>
    </submittedName>
</protein>
<evidence type="ECO:0000256" key="1">
    <source>
        <dbReference type="ARBA" id="ARBA00022729"/>
    </source>
</evidence>
<proteinExistence type="predicted"/>
<organism evidence="4 5">
    <name type="scientific">Pendulispora rubella</name>
    <dbReference type="NCBI Taxonomy" id="2741070"/>
    <lineage>
        <taxon>Bacteria</taxon>
        <taxon>Pseudomonadati</taxon>
        <taxon>Myxococcota</taxon>
        <taxon>Myxococcia</taxon>
        <taxon>Myxococcales</taxon>
        <taxon>Sorangiineae</taxon>
        <taxon>Pendulisporaceae</taxon>
        <taxon>Pendulispora</taxon>
    </lineage>
</organism>
<evidence type="ECO:0000313" key="4">
    <source>
        <dbReference type="EMBL" id="WXB04577.1"/>
    </source>
</evidence>
<feature type="domain" description="Uncharacterized protein TP-0789" evidence="3">
    <location>
        <begin position="81"/>
        <end position="263"/>
    </location>
</feature>
<keyword evidence="5" id="KW-1185">Reference proteome</keyword>
<dbReference type="InterPro" id="IPR029046">
    <property type="entry name" value="LolA/LolB/LppX"/>
</dbReference>
<dbReference type="Gene3D" id="2.50.20.10">
    <property type="entry name" value="Lipoprotein localisation LolA/LolB/LppX"/>
    <property type="match status" value="1"/>
</dbReference>
<name>A0ABZ2L1E9_9BACT</name>
<feature type="chain" id="PRO_5047196463" evidence="2">
    <location>
        <begin position="25"/>
        <end position="263"/>
    </location>
</feature>
<dbReference type="Pfam" id="PF17131">
    <property type="entry name" value="LolA_like"/>
    <property type="match status" value="1"/>
</dbReference>
<dbReference type="InterPro" id="IPR033399">
    <property type="entry name" value="TP_0789-like"/>
</dbReference>
<dbReference type="CDD" id="cd16329">
    <property type="entry name" value="LolA_like"/>
    <property type="match status" value="1"/>
</dbReference>
<keyword evidence="4" id="KW-0449">Lipoprotein</keyword>
<reference evidence="4" key="1">
    <citation type="submission" date="2021-12" db="EMBL/GenBank/DDBJ databases">
        <title>Discovery of the Pendulisporaceae a myxobacterial family with distinct sporulation behavior and unique specialized metabolism.</title>
        <authorList>
            <person name="Garcia R."/>
            <person name="Popoff A."/>
            <person name="Bader C.D."/>
            <person name="Loehr J."/>
            <person name="Walesch S."/>
            <person name="Walt C."/>
            <person name="Boldt J."/>
            <person name="Bunk B."/>
            <person name="Haeckl F.J.F.P.J."/>
            <person name="Gunesch A.P."/>
            <person name="Birkelbach J."/>
            <person name="Nuebel U."/>
            <person name="Pietschmann T."/>
            <person name="Bach T."/>
            <person name="Mueller R."/>
        </authorList>
    </citation>
    <scope>NUCLEOTIDE SEQUENCE</scope>
    <source>
        <strain evidence="4">MSr11367</strain>
    </source>
</reference>
<evidence type="ECO:0000256" key="2">
    <source>
        <dbReference type="SAM" id="SignalP"/>
    </source>
</evidence>
<dbReference type="SUPFAM" id="SSF89392">
    <property type="entry name" value="Prokaryotic lipoproteins and lipoprotein localization factors"/>
    <property type="match status" value="1"/>
</dbReference>
<feature type="signal peptide" evidence="2">
    <location>
        <begin position="1"/>
        <end position="24"/>
    </location>
</feature>
<gene>
    <name evidence="4" type="ORF">LVJ94_47755</name>
</gene>